<evidence type="ECO:0000256" key="4">
    <source>
        <dbReference type="ARBA" id="ARBA00022598"/>
    </source>
</evidence>
<dbReference type="InterPro" id="IPR036565">
    <property type="entry name" value="Mur-like_cat_sf"/>
</dbReference>
<keyword evidence="3" id="KW-0963">Cytoplasm</keyword>
<dbReference type="Gene3D" id="3.90.190.20">
    <property type="entry name" value="Mur ligase, C-terminal domain"/>
    <property type="match status" value="1"/>
</dbReference>
<dbReference type="Pfam" id="PF08245">
    <property type="entry name" value="Mur_ligase_M"/>
    <property type="match status" value="1"/>
</dbReference>
<keyword evidence="8" id="KW-0131">Cell cycle</keyword>
<dbReference type="PROSITE" id="PS01011">
    <property type="entry name" value="FOLYLPOLYGLU_SYNT_1"/>
    <property type="match status" value="1"/>
</dbReference>
<evidence type="ECO:0000256" key="8">
    <source>
        <dbReference type="ARBA" id="ARBA00023306"/>
    </source>
</evidence>
<dbReference type="GO" id="GO:0008360">
    <property type="term" value="P:regulation of cell shape"/>
    <property type="evidence" value="ECO:0007669"/>
    <property type="project" value="InterPro"/>
</dbReference>
<dbReference type="InterPro" id="IPR018109">
    <property type="entry name" value="Folylpolyglutamate_synth_CS"/>
</dbReference>
<dbReference type="GO" id="GO:0004326">
    <property type="term" value="F:tetrahydrofolylpolyglutamate synthase activity"/>
    <property type="evidence" value="ECO:0007669"/>
    <property type="project" value="InterPro"/>
</dbReference>
<accession>A0A382KSK8</accession>
<keyword evidence="7" id="KW-0067">ATP-binding</keyword>
<dbReference type="GO" id="GO:0005524">
    <property type="term" value="F:ATP binding"/>
    <property type="evidence" value="ECO:0007669"/>
    <property type="project" value="UniProtKB-KW"/>
</dbReference>
<dbReference type="UniPathway" id="UPA00219"/>
<evidence type="ECO:0000256" key="5">
    <source>
        <dbReference type="ARBA" id="ARBA00022618"/>
    </source>
</evidence>
<evidence type="ECO:0000256" key="3">
    <source>
        <dbReference type="ARBA" id="ARBA00022490"/>
    </source>
</evidence>
<dbReference type="EMBL" id="UINC01081926">
    <property type="protein sequence ID" value="SVC26222.1"/>
    <property type="molecule type" value="Genomic_DNA"/>
</dbReference>
<evidence type="ECO:0000256" key="2">
    <source>
        <dbReference type="ARBA" id="ARBA00004752"/>
    </source>
</evidence>
<evidence type="ECO:0000256" key="1">
    <source>
        <dbReference type="ARBA" id="ARBA00004496"/>
    </source>
</evidence>
<dbReference type="SUPFAM" id="SSF53623">
    <property type="entry name" value="MurD-like peptide ligases, catalytic domain"/>
    <property type="match status" value="1"/>
</dbReference>
<keyword evidence="4" id="KW-0436">Ligase</keyword>
<evidence type="ECO:0000256" key="6">
    <source>
        <dbReference type="ARBA" id="ARBA00022741"/>
    </source>
</evidence>
<dbReference type="PANTHER" id="PTHR43692:SF1">
    <property type="entry name" value="UDP-N-ACETYLMURAMOYLALANINE--D-GLUTAMATE LIGASE"/>
    <property type="match status" value="1"/>
</dbReference>
<comment type="subcellular location">
    <subcellularLocation>
        <location evidence="1">Cytoplasm</location>
    </subcellularLocation>
</comment>
<dbReference type="InterPro" id="IPR036615">
    <property type="entry name" value="Mur_ligase_C_dom_sf"/>
</dbReference>
<keyword evidence="6" id="KW-0547">Nucleotide-binding</keyword>
<dbReference type="GO" id="GO:0005737">
    <property type="term" value="C:cytoplasm"/>
    <property type="evidence" value="ECO:0007669"/>
    <property type="project" value="UniProtKB-SubCell"/>
</dbReference>
<sequence>RSVHEAFYVGITGTNGKSTTTALLGHVLASAGKKVEIGGNYGIPALELEPLGSDGIYVLELSSYQLGRIPSVELDIAVLLNISPDHLQRHGGMGGYVASKMSILDHITPGGVAIIGMDDSHCRGISLDLMVSSAVSSRNIIPISAKHRVAGGVYVEGSNLIDDIDNECLAVLNLTNLLTLPGLHNWQNVAAAFALARILEVSKEKIIQAFHSFPGLPHRQELVRTIGEVRYINDSKATNCEAAAKALACYEAIHWIAGGRLKENNLAILKNQLASVQHVYLIGESENYFSAEFAGSVEITSSKDLKTAVRQAHENAQNHAHPSVVLLSPACASFDQFENFEARGEGFRVAVEQLL</sequence>
<name>A0A382KSK8_9ZZZZ</name>
<dbReference type="Gene3D" id="3.40.1190.10">
    <property type="entry name" value="Mur-like, catalytic domain"/>
    <property type="match status" value="1"/>
</dbReference>
<dbReference type="PANTHER" id="PTHR43692">
    <property type="entry name" value="UDP-N-ACETYLMURAMOYLALANINE--D-GLUTAMATE LIGASE"/>
    <property type="match status" value="1"/>
</dbReference>
<keyword evidence="5" id="KW-0132">Cell division</keyword>
<dbReference type="GO" id="GO:0051301">
    <property type="term" value="P:cell division"/>
    <property type="evidence" value="ECO:0007669"/>
    <property type="project" value="UniProtKB-KW"/>
</dbReference>
<dbReference type="InterPro" id="IPR013221">
    <property type="entry name" value="Mur_ligase_cen"/>
</dbReference>
<evidence type="ECO:0000313" key="10">
    <source>
        <dbReference type="EMBL" id="SVC26222.1"/>
    </source>
</evidence>
<reference evidence="10" key="1">
    <citation type="submission" date="2018-05" db="EMBL/GenBank/DDBJ databases">
        <authorList>
            <person name="Lanie J.A."/>
            <person name="Ng W.-L."/>
            <person name="Kazmierczak K.M."/>
            <person name="Andrzejewski T.M."/>
            <person name="Davidsen T.M."/>
            <person name="Wayne K.J."/>
            <person name="Tettelin H."/>
            <person name="Glass J.I."/>
            <person name="Rusch D."/>
            <person name="Podicherti R."/>
            <person name="Tsui H.-C.T."/>
            <person name="Winkler M.E."/>
        </authorList>
    </citation>
    <scope>NUCLEOTIDE SEQUENCE</scope>
</reference>
<evidence type="ECO:0000256" key="7">
    <source>
        <dbReference type="ARBA" id="ARBA00022840"/>
    </source>
</evidence>
<feature type="domain" description="Mur ligase central" evidence="9">
    <location>
        <begin position="11"/>
        <end position="196"/>
    </location>
</feature>
<gene>
    <name evidence="10" type="ORF">METZ01_LOCUS279076</name>
</gene>
<feature type="non-terminal residue" evidence="10">
    <location>
        <position position="1"/>
    </location>
</feature>
<organism evidence="10">
    <name type="scientific">marine metagenome</name>
    <dbReference type="NCBI Taxonomy" id="408172"/>
    <lineage>
        <taxon>unclassified sequences</taxon>
        <taxon>metagenomes</taxon>
        <taxon>ecological metagenomes</taxon>
    </lineage>
</organism>
<dbReference type="InterPro" id="IPR005762">
    <property type="entry name" value="MurD"/>
</dbReference>
<comment type="pathway">
    <text evidence="2">Cell wall biogenesis; peptidoglycan biosynthesis.</text>
</comment>
<dbReference type="GO" id="GO:0008764">
    <property type="term" value="F:UDP-N-acetylmuramoylalanine-D-glutamate ligase activity"/>
    <property type="evidence" value="ECO:0007669"/>
    <property type="project" value="InterPro"/>
</dbReference>
<dbReference type="AlphaFoldDB" id="A0A382KSK8"/>
<dbReference type="GO" id="GO:0009252">
    <property type="term" value="P:peptidoglycan biosynthetic process"/>
    <property type="evidence" value="ECO:0007669"/>
    <property type="project" value="UniProtKB-UniPathway"/>
</dbReference>
<evidence type="ECO:0000259" key="9">
    <source>
        <dbReference type="Pfam" id="PF08245"/>
    </source>
</evidence>
<proteinExistence type="predicted"/>
<protein>
    <recommendedName>
        <fullName evidence="9">Mur ligase central domain-containing protein</fullName>
    </recommendedName>
</protein>
<dbReference type="SUPFAM" id="SSF53244">
    <property type="entry name" value="MurD-like peptide ligases, peptide-binding domain"/>
    <property type="match status" value="1"/>
</dbReference>
<dbReference type="NCBIfam" id="TIGR01087">
    <property type="entry name" value="murD"/>
    <property type="match status" value="1"/>
</dbReference>